<evidence type="ECO:0000256" key="4">
    <source>
        <dbReference type="ARBA" id="ARBA00023136"/>
    </source>
</evidence>
<evidence type="ECO:0000259" key="6">
    <source>
        <dbReference type="Pfam" id="PF04357"/>
    </source>
</evidence>
<evidence type="ECO:0000313" key="8">
    <source>
        <dbReference type="Proteomes" id="UP000271227"/>
    </source>
</evidence>
<keyword evidence="2" id="KW-0812">Transmembrane</keyword>
<dbReference type="GO" id="GO:0005886">
    <property type="term" value="C:plasma membrane"/>
    <property type="evidence" value="ECO:0007669"/>
    <property type="project" value="InterPro"/>
</dbReference>
<feature type="region of interest" description="Disordered" evidence="5">
    <location>
        <begin position="999"/>
        <end position="1034"/>
    </location>
</feature>
<dbReference type="EMBL" id="REFR01000013">
    <property type="protein sequence ID" value="RMB04575.1"/>
    <property type="molecule type" value="Genomic_DNA"/>
</dbReference>
<comment type="caution">
    <text evidence="7">The sequence shown here is derived from an EMBL/GenBank/DDBJ whole genome shotgun (WGS) entry which is preliminary data.</text>
</comment>
<dbReference type="Proteomes" id="UP000271227">
    <property type="component" value="Unassembled WGS sequence"/>
</dbReference>
<evidence type="ECO:0000313" key="7">
    <source>
        <dbReference type="EMBL" id="RMB04575.1"/>
    </source>
</evidence>
<dbReference type="OrthoDB" id="7784409at2"/>
<organism evidence="7 8">
    <name type="scientific">Eilatimonas milleporae</name>
    <dbReference type="NCBI Taxonomy" id="911205"/>
    <lineage>
        <taxon>Bacteria</taxon>
        <taxon>Pseudomonadati</taxon>
        <taxon>Pseudomonadota</taxon>
        <taxon>Alphaproteobacteria</taxon>
        <taxon>Kordiimonadales</taxon>
        <taxon>Kordiimonadaceae</taxon>
        <taxon>Eilatimonas</taxon>
    </lineage>
</organism>
<reference evidence="7 8" key="1">
    <citation type="submission" date="2018-10" db="EMBL/GenBank/DDBJ databases">
        <title>Genomic Encyclopedia of Archaeal and Bacterial Type Strains, Phase II (KMG-II): from individual species to whole genera.</title>
        <authorList>
            <person name="Goeker M."/>
        </authorList>
    </citation>
    <scope>NUCLEOTIDE SEQUENCE [LARGE SCALE GENOMIC DNA]</scope>
    <source>
        <strain evidence="7 8">DSM 25217</strain>
    </source>
</reference>
<sequence length="1492" mass="152689">MAVRRKRSVPGRRATAWLKRLLAGSGALAVLAVLALSALAMPWTRDGALALAAARLSGDGLEWRFEAASGSLLGRLTLDRATLHSQDQPVLRLEQVVLDWRPAALLSGVLSVRELSVATATVFRLPDGQGDEDGANSTAGEAEETPIDGSMLTDLPFAPHIPALVIDRLVFDAVQAEGSVSAMLDGRAQTGLVLTVEGAAAVPYTDRVSVRLVLDAGTGRVRADMDAGTGPNSLAAHLAAHLAGMDLPVLDMGLAVDGPLDDWRGHVRLDVAGDAVLSGDLSGRRDGAALDGTVTLQRVHPALRGVLQSARQRISVDWRGHDGDAPANGIDGLLTIAVDDAGRGLHIRHGVDLAAPLALDGAEVTVTLPAVVTDLAGASFSTGAATARARLSGTARSPGVEADIRIADAAYGGVPLGSLNGAIAVGMTEDRVTLHSASLTNDSLTNASLASDGLASDALAGAGLAVTGHGWWRRGDGALEAGVDVTRFDLGLGSAWLNRPLDGDVRGEIRVRRAVAGAALEMTVQADAAGLSGDGLPAIVRRAAGPAPRLTAAARIAPDGAATLDSVRLEGQGVRFDVAGRVDRRAGLALDYNLVADDFAGLLDQPFLSGLAALRVDGRVTGPFARPGLTARASLDLLRIEQVALREIALTLDAPDLTDLRAVPVRLAAGTDFGPLAAGVRVSMGAGDVILDGLSARVASLALDGGLTIGTGGLLGGRIAVETLPDRQREQGGFRGGVLDGTLSALVTVAGRQTVSGPVQEARVTATARDFHAAPPSGPGVSVDAADVAGTIRWGGDGAGAGMGADITLSGDRVRVADLLLTRLEAGTTTRDGATAFTLSANGRYREDFDLTADGSASVTGGDGVAVSLALAGRAGDSMFRMAEPVTIIYGGGYGAVAPFSLSVGDGRIDGRLETGPSGVAASLRVDGLDLADVTPFVPDAGLLRGRASGTVSLTGPLDAPEGAVSLALRDLRLTGAGASQESLSLTLDGTLAGGRLLLSGGTGDEDGSDQKGANGGRLNDDSPNRDTLNGGEGHLGLSLTADVPLALNLADGTVDVPVGMPVRARLRASGDLAPLGGLLRLTDHVATGLADLDVRVGGTIAAPTVNGHLNLTDGRYELLPAGLVLEDLALAGRFTGQGLAVDSLTATDGGSGTVRAAGYIALDDQTQDPVVDMTADLSEMTVLRRPDIAAAASARIGFTRRDGLSSLRGSVTVDALDVKIDSGEDTSFVQIEVTEINAPDDAGNGGGNGAGGAARLDPLRLDLTVDIPNRLFTRGRGLDAEWRGALSVTGTSEAPVIAGTASLVRGRFDFAGRQFTLTQGTLAFDGGEEVDPRLDIRADYAGRAIAAAILVSGRASRPDIRLISEPSLPEDEILSRILFGTSVAELSAVEAVQLASSLSALATGGTSVFDRTRRRLGLDRLSVDRVQGGDADNALVGGKYLTNNIYVEVSTTAAGQATGGIEVDLTKNLSLATRLGTFFDNNFRIRWRWVY</sequence>
<evidence type="ECO:0000256" key="2">
    <source>
        <dbReference type="ARBA" id="ARBA00022692"/>
    </source>
</evidence>
<keyword evidence="3" id="KW-1133">Transmembrane helix</keyword>
<evidence type="ECO:0000256" key="3">
    <source>
        <dbReference type="ARBA" id="ARBA00022989"/>
    </source>
</evidence>
<name>A0A3M0C6N7_9PROT</name>
<feature type="domain" description="Translocation and assembly module TamB C-terminal" evidence="6">
    <location>
        <begin position="1144"/>
        <end position="1491"/>
    </location>
</feature>
<dbReference type="RefSeq" id="WP_121939498.1">
    <property type="nucleotide sequence ID" value="NZ_REFR01000013.1"/>
</dbReference>
<dbReference type="GO" id="GO:0009306">
    <property type="term" value="P:protein secretion"/>
    <property type="evidence" value="ECO:0007669"/>
    <property type="project" value="InterPro"/>
</dbReference>
<dbReference type="PANTHER" id="PTHR36985:SF1">
    <property type="entry name" value="TRANSLOCATION AND ASSEMBLY MODULE SUBUNIT TAMB"/>
    <property type="match status" value="1"/>
</dbReference>
<dbReference type="InterPro" id="IPR007452">
    <property type="entry name" value="TamB_C"/>
</dbReference>
<keyword evidence="8" id="KW-1185">Reference proteome</keyword>
<comment type="subcellular location">
    <subcellularLocation>
        <location evidence="1">Membrane</location>
        <topology evidence="1">Single-pass membrane protein</topology>
    </subcellularLocation>
</comment>
<dbReference type="Pfam" id="PF04357">
    <property type="entry name" value="TamB"/>
    <property type="match status" value="1"/>
</dbReference>
<accession>A0A3M0C6N7</accession>
<dbReference type="PANTHER" id="PTHR36985">
    <property type="entry name" value="TRANSLOCATION AND ASSEMBLY MODULE SUBUNIT TAMB"/>
    <property type="match status" value="1"/>
</dbReference>
<proteinExistence type="predicted"/>
<dbReference type="InParanoid" id="A0A3M0C6N7"/>
<evidence type="ECO:0000256" key="5">
    <source>
        <dbReference type="SAM" id="MobiDB-lite"/>
    </source>
</evidence>
<gene>
    <name evidence="7" type="ORF">BXY39_2843</name>
</gene>
<keyword evidence="4" id="KW-0472">Membrane</keyword>
<protein>
    <submittedName>
        <fullName evidence="7">Autotransporter secretion inner membrane protein TamB</fullName>
    </submittedName>
</protein>
<evidence type="ECO:0000256" key="1">
    <source>
        <dbReference type="ARBA" id="ARBA00004167"/>
    </source>
</evidence>
<dbReference type="GO" id="GO:0097347">
    <property type="term" value="C:TAM protein secretion complex"/>
    <property type="evidence" value="ECO:0007669"/>
    <property type="project" value="TreeGrafter"/>
</dbReference>